<sequence length="246" mass="26501">MSHLPRLMLACGLTMLMSLAAFNAVSQPSDAPRNVVELFTSQGCASCLPADKLLTSLAGRPDLVVLTLPIDYWDYNGWKDTFASPAFTARQKAYAEVRGDGQIYTPQAVLNGLIAVVGSNAEEIETILTRFSERSFAETAKIRLSETASSLHIDITAGKGAPASIYLFRVEPTSTVQIRRGENAGRSLTYTNVVKAMDKLGDWTGAEATFEIPKPTDTQAGYVVLLQRGDLERPGEILAAAKTSGL</sequence>
<dbReference type="InterPro" id="IPR010634">
    <property type="entry name" value="DUF1223"/>
</dbReference>
<gene>
    <name evidence="2" type="ordered locus">Bind_3483</name>
</gene>
<keyword evidence="3" id="KW-1185">Reference proteome</keyword>
<dbReference type="InterPro" id="IPR036249">
    <property type="entry name" value="Thioredoxin-like_sf"/>
</dbReference>
<dbReference type="SUPFAM" id="SSF52833">
    <property type="entry name" value="Thioredoxin-like"/>
    <property type="match status" value="1"/>
</dbReference>
<dbReference type="RefSeq" id="WP_012386388.1">
    <property type="nucleotide sequence ID" value="NC_010581.1"/>
</dbReference>
<evidence type="ECO:0008006" key="4">
    <source>
        <dbReference type="Google" id="ProtNLM"/>
    </source>
</evidence>
<evidence type="ECO:0000313" key="3">
    <source>
        <dbReference type="Proteomes" id="UP000001695"/>
    </source>
</evidence>
<dbReference type="AlphaFoldDB" id="B2IFE0"/>
<feature type="chain" id="PRO_5002776673" description="DUF1223 domain-containing protein" evidence="1">
    <location>
        <begin position="24"/>
        <end position="246"/>
    </location>
</feature>
<protein>
    <recommendedName>
        <fullName evidence="4">DUF1223 domain-containing protein</fullName>
    </recommendedName>
</protein>
<dbReference type="PANTHER" id="PTHR36057:SF1">
    <property type="entry name" value="LIPOPROTEIN LIPID ATTACHMENT SITE-LIKE PROTEIN, PUTATIVE (DUF1223)-RELATED"/>
    <property type="match status" value="1"/>
</dbReference>
<name>B2IFE0_BEII9</name>
<dbReference type="Pfam" id="PF06764">
    <property type="entry name" value="DUF1223"/>
    <property type="match status" value="1"/>
</dbReference>
<dbReference type="HOGENOM" id="CLU_065609_0_0_5"/>
<dbReference type="PANTHER" id="PTHR36057">
    <property type="match status" value="1"/>
</dbReference>
<dbReference type="STRING" id="395963.Bind_3483"/>
<accession>B2IFE0</accession>
<reference evidence="2 3" key="2">
    <citation type="journal article" date="2010" name="J. Bacteriol.">
        <title>Complete genome sequence of Beijerinckia indica subsp. indica.</title>
        <authorList>
            <person name="Tamas I."/>
            <person name="Dedysh S.N."/>
            <person name="Liesack W."/>
            <person name="Stott M.B."/>
            <person name="Alam M."/>
            <person name="Murrell J.C."/>
            <person name="Dunfield P.F."/>
        </authorList>
    </citation>
    <scope>NUCLEOTIDE SEQUENCE [LARGE SCALE GENOMIC DNA]</scope>
    <source>
        <strain evidence="3">ATCC 9039 / DSM 1715 / NCIMB 8712</strain>
    </source>
</reference>
<dbReference type="Proteomes" id="UP000001695">
    <property type="component" value="Chromosome"/>
</dbReference>
<reference evidence="3" key="1">
    <citation type="submission" date="2008-03" db="EMBL/GenBank/DDBJ databases">
        <title>Complete sequence of chromosome of Beijerinckia indica subsp. indica ATCC 9039.</title>
        <authorList>
            <consortium name="US DOE Joint Genome Institute"/>
            <person name="Copeland A."/>
            <person name="Lucas S."/>
            <person name="Lapidus A."/>
            <person name="Glavina del Rio T."/>
            <person name="Dalin E."/>
            <person name="Tice H."/>
            <person name="Bruce D."/>
            <person name="Goodwin L."/>
            <person name="Pitluck S."/>
            <person name="LaButti K."/>
            <person name="Schmutz J."/>
            <person name="Larimer F."/>
            <person name="Land M."/>
            <person name="Hauser L."/>
            <person name="Kyrpides N."/>
            <person name="Mikhailova N."/>
            <person name="Dunfield P.F."/>
            <person name="Dedysh S.N."/>
            <person name="Liesack W."/>
            <person name="Saw J.H."/>
            <person name="Alam M."/>
            <person name="Chen Y."/>
            <person name="Murrell J.C."/>
            <person name="Richardson P."/>
        </authorList>
    </citation>
    <scope>NUCLEOTIDE SEQUENCE [LARGE SCALE GENOMIC DNA]</scope>
    <source>
        <strain evidence="3">ATCC 9039 / DSM 1715 / NCIMB 8712</strain>
    </source>
</reference>
<feature type="signal peptide" evidence="1">
    <location>
        <begin position="1"/>
        <end position="23"/>
    </location>
</feature>
<dbReference type="EMBL" id="CP001016">
    <property type="protein sequence ID" value="ACB97040.1"/>
    <property type="molecule type" value="Genomic_DNA"/>
</dbReference>
<evidence type="ECO:0000256" key="1">
    <source>
        <dbReference type="SAM" id="SignalP"/>
    </source>
</evidence>
<dbReference type="eggNOG" id="COG5429">
    <property type="taxonomic scope" value="Bacteria"/>
</dbReference>
<proteinExistence type="predicted"/>
<dbReference type="KEGG" id="bid:Bind_3483"/>
<evidence type="ECO:0000313" key="2">
    <source>
        <dbReference type="EMBL" id="ACB97040.1"/>
    </source>
</evidence>
<keyword evidence="1" id="KW-0732">Signal</keyword>
<organism evidence="2 3">
    <name type="scientific">Beijerinckia indica subsp. indica (strain ATCC 9039 / DSM 1715 / NCIMB 8712)</name>
    <dbReference type="NCBI Taxonomy" id="395963"/>
    <lineage>
        <taxon>Bacteria</taxon>
        <taxon>Pseudomonadati</taxon>
        <taxon>Pseudomonadota</taxon>
        <taxon>Alphaproteobacteria</taxon>
        <taxon>Hyphomicrobiales</taxon>
        <taxon>Beijerinckiaceae</taxon>
        <taxon>Beijerinckia</taxon>
    </lineage>
</organism>